<sequence>MGWAGSGYGAYQAPYQRLLTGIDAVLAGIQQCVQHVTRRCRGVAKLGPGTLQSHWTGQVTTALTDAHTAVQEAKANHKTVLDPDLLADLRNRYDTAVDSGIIHNRHRDWHDGNHPGYTLATWLKTHADQVWHFTRHLNVDWTSNAAERGVKPAKRHQAVSGYWQTHDTLTRWCLINSYLTTTRNHGLTVLDAITRALTGRPWLPAAA</sequence>
<evidence type="ECO:0000313" key="2">
    <source>
        <dbReference type="EMBL" id="RZU53266.1"/>
    </source>
</evidence>
<protein>
    <submittedName>
        <fullName evidence="2">Transposase IS66 family protein</fullName>
    </submittedName>
</protein>
<comment type="caution">
    <text evidence="2">The sequence shown here is derived from an EMBL/GenBank/DDBJ whole genome shotgun (WGS) entry which is preliminary data.</text>
</comment>
<evidence type="ECO:0000313" key="3">
    <source>
        <dbReference type="Proteomes" id="UP000292564"/>
    </source>
</evidence>
<reference evidence="2 3" key="1">
    <citation type="submission" date="2019-02" db="EMBL/GenBank/DDBJ databases">
        <title>Sequencing the genomes of 1000 actinobacteria strains.</title>
        <authorList>
            <person name="Klenk H.-P."/>
        </authorList>
    </citation>
    <scope>NUCLEOTIDE SEQUENCE [LARGE SCALE GENOMIC DNA]</scope>
    <source>
        <strain evidence="2 3">DSM 45162</strain>
    </source>
</reference>
<accession>A0A4V2G7N6</accession>
<feature type="domain" description="Transposase IS66 central" evidence="1">
    <location>
        <begin position="7"/>
        <end position="167"/>
    </location>
</feature>
<keyword evidence="3" id="KW-1185">Reference proteome</keyword>
<dbReference type="AlphaFoldDB" id="A0A4V2G7N6"/>
<proteinExistence type="predicted"/>
<dbReference type="RefSeq" id="WP_165449585.1">
    <property type="nucleotide sequence ID" value="NZ_SHKY01000001.1"/>
</dbReference>
<name>A0A4V2G7N6_9ACTN</name>
<dbReference type="InterPro" id="IPR004291">
    <property type="entry name" value="Transposase_IS66_central"/>
</dbReference>
<dbReference type="InterPro" id="IPR052344">
    <property type="entry name" value="Transposase-related"/>
</dbReference>
<gene>
    <name evidence="2" type="ORF">EV385_5174</name>
</gene>
<dbReference type="EMBL" id="SHKY01000001">
    <property type="protein sequence ID" value="RZU53266.1"/>
    <property type="molecule type" value="Genomic_DNA"/>
</dbReference>
<dbReference type="Proteomes" id="UP000292564">
    <property type="component" value="Unassembled WGS sequence"/>
</dbReference>
<dbReference type="PANTHER" id="PTHR33678">
    <property type="entry name" value="BLL1576 PROTEIN"/>
    <property type="match status" value="1"/>
</dbReference>
<dbReference type="Pfam" id="PF03050">
    <property type="entry name" value="DDE_Tnp_IS66"/>
    <property type="match status" value="1"/>
</dbReference>
<organism evidence="2 3">
    <name type="scientific">Krasilnikovia cinnamomea</name>
    <dbReference type="NCBI Taxonomy" id="349313"/>
    <lineage>
        <taxon>Bacteria</taxon>
        <taxon>Bacillati</taxon>
        <taxon>Actinomycetota</taxon>
        <taxon>Actinomycetes</taxon>
        <taxon>Micromonosporales</taxon>
        <taxon>Micromonosporaceae</taxon>
        <taxon>Krasilnikovia</taxon>
    </lineage>
</organism>
<evidence type="ECO:0000259" key="1">
    <source>
        <dbReference type="Pfam" id="PF03050"/>
    </source>
</evidence>